<dbReference type="PROSITE" id="PS50112">
    <property type="entry name" value="PAS"/>
    <property type="match status" value="1"/>
</dbReference>
<dbReference type="Gene3D" id="3.30.565.10">
    <property type="entry name" value="Histidine kinase-like ATPase, C-terminal domain"/>
    <property type="match status" value="1"/>
</dbReference>
<organism evidence="18 19">
    <name type="scientific">Pseudooceanicola marinus</name>
    <dbReference type="NCBI Taxonomy" id="396013"/>
    <lineage>
        <taxon>Bacteria</taxon>
        <taxon>Pseudomonadati</taxon>
        <taxon>Pseudomonadota</taxon>
        <taxon>Alphaproteobacteria</taxon>
        <taxon>Rhodobacterales</taxon>
        <taxon>Paracoccaceae</taxon>
        <taxon>Pseudooceanicola</taxon>
    </lineage>
</organism>
<dbReference type="PANTHER" id="PTHR43065">
    <property type="entry name" value="SENSOR HISTIDINE KINASE"/>
    <property type="match status" value="1"/>
</dbReference>
<evidence type="ECO:0000256" key="8">
    <source>
        <dbReference type="ARBA" id="ARBA00022741"/>
    </source>
</evidence>
<keyword evidence="7 14" id="KW-0812">Transmembrane</keyword>
<dbReference type="InterPro" id="IPR005467">
    <property type="entry name" value="His_kinase_dom"/>
</dbReference>
<evidence type="ECO:0000313" key="18">
    <source>
        <dbReference type="EMBL" id="SLN35232.1"/>
    </source>
</evidence>
<gene>
    <name evidence="18" type="primary">todS</name>
    <name evidence="18" type="ORF">PSM7751_01483</name>
</gene>
<reference evidence="18 19" key="1">
    <citation type="submission" date="2017-03" db="EMBL/GenBank/DDBJ databases">
        <authorList>
            <person name="Afonso C.L."/>
            <person name="Miller P.J."/>
            <person name="Scott M.A."/>
            <person name="Spackman E."/>
            <person name="Goraichik I."/>
            <person name="Dimitrov K.M."/>
            <person name="Suarez D.L."/>
            <person name="Swayne D.E."/>
        </authorList>
    </citation>
    <scope>NUCLEOTIDE SEQUENCE [LARGE SCALE GENOMIC DNA]</scope>
    <source>
        <strain evidence="18 19">CECT 7751</strain>
    </source>
</reference>
<dbReference type="EMBL" id="FWFN01000003">
    <property type="protein sequence ID" value="SLN35232.1"/>
    <property type="molecule type" value="Genomic_DNA"/>
</dbReference>
<proteinExistence type="predicted"/>
<evidence type="ECO:0000256" key="6">
    <source>
        <dbReference type="ARBA" id="ARBA00022679"/>
    </source>
</evidence>
<protein>
    <recommendedName>
        <fullName evidence="3">histidine kinase</fullName>
        <ecNumber evidence="3">2.7.13.3</ecNumber>
    </recommendedName>
</protein>
<dbReference type="Pfam" id="PF13426">
    <property type="entry name" value="PAS_9"/>
    <property type="match status" value="1"/>
</dbReference>
<dbReference type="InterPro" id="IPR036890">
    <property type="entry name" value="HATPase_C_sf"/>
</dbReference>
<keyword evidence="6 18" id="KW-0808">Transferase</keyword>
<keyword evidence="5" id="KW-0597">Phosphoprotein</keyword>
<dbReference type="Pfam" id="PF02743">
    <property type="entry name" value="dCache_1"/>
    <property type="match status" value="1"/>
</dbReference>
<dbReference type="InterPro" id="IPR033479">
    <property type="entry name" value="dCache_1"/>
</dbReference>
<dbReference type="SUPFAM" id="SSF103190">
    <property type="entry name" value="Sensory domain-like"/>
    <property type="match status" value="1"/>
</dbReference>
<evidence type="ECO:0000256" key="2">
    <source>
        <dbReference type="ARBA" id="ARBA00004651"/>
    </source>
</evidence>
<evidence type="ECO:0000256" key="3">
    <source>
        <dbReference type="ARBA" id="ARBA00012438"/>
    </source>
</evidence>
<dbReference type="SMART" id="SM00086">
    <property type="entry name" value="PAC"/>
    <property type="match status" value="1"/>
</dbReference>
<keyword evidence="12" id="KW-0902">Two-component regulatory system</keyword>
<dbReference type="AlphaFoldDB" id="A0A1X6YYA4"/>
<feature type="domain" description="Histidine kinase" evidence="15">
    <location>
        <begin position="557"/>
        <end position="775"/>
    </location>
</feature>
<dbReference type="SMART" id="SM00388">
    <property type="entry name" value="HisKA"/>
    <property type="match status" value="1"/>
</dbReference>
<dbReference type="CDD" id="cd00130">
    <property type="entry name" value="PAS"/>
    <property type="match status" value="1"/>
</dbReference>
<comment type="catalytic activity">
    <reaction evidence="1">
        <text>ATP + protein L-histidine = ADP + protein N-phospho-L-histidine.</text>
        <dbReference type="EC" id="2.7.13.3"/>
    </reaction>
</comment>
<dbReference type="InterPro" id="IPR035965">
    <property type="entry name" value="PAS-like_dom_sf"/>
</dbReference>
<keyword evidence="11 14" id="KW-1133">Transmembrane helix</keyword>
<dbReference type="InterPro" id="IPR029151">
    <property type="entry name" value="Sensor-like_sf"/>
</dbReference>
<dbReference type="Pfam" id="PF02518">
    <property type="entry name" value="HATPase_c"/>
    <property type="match status" value="1"/>
</dbReference>
<evidence type="ECO:0000256" key="9">
    <source>
        <dbReference type="ARBA" id="ARBA00022777"/>
    </source>
</evidence>
<dbReference type="SUPFAM" id="SSF55874">
    <property type="entry name" value="ATPase domain of HSP90 chaperone/DNA topoisomerase II/histidine kinase"/>
    <property type="match status" value="1"/>
</dbReference>
<evidence type="ECO:0000256" key="1">
    <source>
        <dbReference type="ARBA" id="ARBA00000085"/>
    </source>
</evidence>
<dbReference type="Proteomes" id="UP000193963">
    <property type="component" value="Unassembled WGS sequence"/>
</dbReference>
<dbReference type="InterPro" id="IPR036097">
    <property type="entry name" value="HisK_dim/P_sf"/>
</dbReference>
<feature type="domain" description="PAC" evidence="17">
    <location>
        <begin position="485"/>
        <end position="537"/>
    </location>
</feature>
<keyword evidence="10" id="KW-0067">ATP-binding</keyword>
<keyword evidence="8" id="KW-0547">Nucleotide-binding</keyword>
<dbReference type="GO" id="GO:0005524">
    <property type="term" value="F:ATP binding"/>
    <property type="evidence" value="ECO:0007669"/>
    <property type="project" value="UniProtKB-KW"/>
</dbReference>
<dbReference type="InterPro" id="IPR003594">
    <property type="entry name" value="HATPase_dom"/>
</dbReference>
<evidence type="ECO:0000256" key="11">
    <source>
        <dbReference type="ARBA" id="ARBA00022989"/>
    </source>
</evidence>
<dbReference type="PRINTS" id="PR00344">
    <property type="entry name" value="BCTRLSENSOR"/>
</dbReference>
<keyword evidence="19" id="KW-1185">Reference proteome</keyword>
<dbReference type="CDD" id="cd12913">
    <property type="entry name" value="PDC1_MCP_like"/>
    <property type="match status" value="1"/>
</dbReference>
<evidence type="ECO:0000256" key="13">
    <source>
        <dbReference type="ARBA" id="ARBA00023136"/>
    </source>
</evidence>
<evidence type="ECO:0000259" key="17">
    <source>
        <dbReference type="PROSITE" id="PS50113"/>
    </source>
</evidence>
<dbReference type="PROSITE" id="PS50109">
    <property type="entry name" value="HIS_KIN"/>
    <property type="match status" value="1"/>
</dbReference>
<dbReference type="OrthoDB" id="9795133at2"/>
<evidence type="ECO:0000259" key="15">
    <source>
        <dbReference type="PROSITE" id="PS50109"/>
    </source>
</evidence>
<accession>A0A1X6YYA4</accession>
<keyword evidence="13 14" id="KW-0472">Membrane</keyword>
<sequence>MKKTLGAPLFLGLAGLQLLAVLAIVFSSYITSEGVLMFHARNLLRNVGLNTMEHSRGFLKPAHDAAELAVRLAQNRIVASDDPDRLEQLLFQQLQLTTQASGMYFGAADGSFVFVMRDPGTELFRTKFITYDDSGNRETRLIWRTEDFNPVREVKDPTDTYDPRNRSWFTGASETGGMTWADPYIFFSSRQPGITLAAPVFSEADSVGGVIGVDIEIDEISDFLMRLKIGRSGRAVIINRNGDVIAGQAPDLLKTTAADGSLRFVKIDEFGDPIARQAFAPLFAGGTGDVTEEVTTTFTHDGRRFVALAMPILSEALPWTIGVYAPEDDFIAEIKQNRLINIWIAVAVAAVTGGIGLALANSIHRPVRAFAVRSALINQGEVDPDEPAPRTYRELEAVNDALMTQIAARRRAEREYGLTFEMSSRGMAQIEPGTGRFIRVNNRLCDITGYDAGQLTSKTLSELVLPSDRNALPRDEAMAESDFSTNQELRLRRADGVVIWVRLNAIMIRDGSGAALHAVMTLEDVTLAHEKESEIVELNREMTLLARDNTMGQLAAGLAHELNQPLAVIAQNAGTALYMLQKQPGVAPELVEAMFEVEGQALRAGEIINALRGLIHNDGSASAPFALGPLLDQVQRLVQHEAGEAGVRLIAQDAAGIEVRAHRVQIAQVLVNLLTNAIEAFAQADPATLPLPNDRQVRITLAGGAGQLTLGVVDNGPGVGQGVQLFTQFETTKPDGLGLGLSICRSIVRANGGKLWHEPVPDGGAAFYLTLPLAEAAGTDGDDAETTKESPE</sequence>
<dbReference type="PROSITE" id="PS50113">
    <property type="entry name" value="PAC"/>
    <property type="match status" value="1"/>
</dbReference>
<dbReference type="InterPro" id="IPR000014">
    <property type="entry name" value="PAS"/>
</dbReference>
<dbReference type="InterPro" id="IPR003661">
    <property type="entry name" value="HisK_dim/P_dom"/>
</dbReference>
<feature type="transmembrane region" description="Helical" evidence="14">
    <location>
        <begin position="340"/>
        <end position="360"/>
    </location>
</feature>
<dbReference type="Gene3D" id="3.30.450.20">
    <property type="entry name" value="PAS domain"/>
    <property type="match status" value="2"/>
</dbReference>
<dbReference type="InterPro" id="IPR004358">
    <property type="entry name" value="Sig_transdc_His_kin-like_C"/>
</dbReference>
<dbReference type="EC" id="2.7.13.3" evidence="3"/>
<dbReference type="SUPFAM" id="SSF55785">
    <property type="entry name" value="PYP-like sensor domain (PAS domain)"/>
    <property type="match status" value="1"/>
</dbReference>
<dbReference type="GO" id="GO:0005886">
    <property type="term" value="C:plasma membrane"/>
    <property type="evidence" value="ECO:0007669"/>
    <property type="project" value="UniProtKB-SubCell"/>
</dbReference>
<dbReference type="RefSeq" id="WP_085887375.1">
    <property type="nucleotide sequence ID" value="NZ_FWFN01000003.1"/>
</dbReference>
<evidence type="ECO:0000256" key="5">
    <source>
        <dbReference type="ARBA" id="ARBA00022553"/>
    </source>
</evidence>
<dbReference type="InterPro" id="IPR001610">
    <property type="entry name" value="PAC"/>
</dbReference>
<evidence type="ECO:0000256" key="4">
    <source>
        <dbReference type="ARBA" id="ARBA00022475"/>
    </source>
</evidence>
<keyword evidence="4" id="KW-1003">Cell membrane</keyword>
<dbReference type="SUPFAM" id="SSF47384">
    <property type="entry name" value="Homodimeric domain of signal transducing histidine kinase"/>
    <property type="match status" value="1"/>
</dbReference>
<dbReference type="SMART" id="SM00387">
    <property type="entry name" value="HATPase_c"/>
    <property type="match status" value="1"/>
</dbReference>
<evidence type="ECO:0000256" key="14">
    <source>
        <dbReference type="SAM" id="Phobius"/>
    </source>
</evidence>
<dbReference type="Gene3D" id="1.10.287.130">
    <property type="match status" value="1"/>
</dbReference>
<comment type="subcellular location">
    <subcellularLocation>
        <location evidence="2">Cell membrane</location>
        <topology evidence="2">Multi-pass membrane protein</topology>
    </subcellularLocation>
</comment>
<keyword evidence="9 18" id="KW-0418">Kinase</keyword>
<evidence type="ECO:0000259" key="16">
    <source>
        <dbReference type="PROSITE" id="PS50112"/>
    </source>
</evidence>
<dbReference type="GO" id="GO:0000155">
    <property type="term" value="F:phosphorelay sensor kinase activity"/>
    <property type="evidence" value="ECO:0007669"/>
    <property type="project" value="InterPro"/>
</dbReference>
<dbReference type="PANTHER" id="PTHR43065:SF10">
    <property type="entry name" value="PEROXIDE STRESS-ACTIVATED HISTIDINE KINASE MAK3"/>
    <property type="match status" value="1"/>
</dbReference>
<feature type="domain" description="PAS" evidence="16">
    <location>
        <begin position="435"/>
        <end position="472"/>
    </location>
</feature>
<evidence type="ECO:0000256" key="7">
    <source>
        <dbReference type="ARBA" id="ARBA00022692"/>
    </source>
</evidence>
<dbReference type="CDD" id="cd00082">
    <property type="entry name" value="HisKA"/>
    <property type="match status" value="1"/>
</dbReference>
<evidence type="ECO:0000313" key="19">
    <source>
        <dbReference type="Proteomes" id="UP000193963"/>
    </source>
</evidence>
<dbReference type="NCBIfam" id="TIGR00229">
    <property type="entry name" value="sensory_box"/>
    <property type="match status" value="1"/>
</dbReference>
<dbReference type="InterPro" id="IPR000700">
    <property type="entry name" value="PAS-assoc_C"/>
</dbReference>
<evidence type="ECO:0000256" key="10">
    <source>
        <dbReference type="ARBA" id="ARBA00022840"/>
    </source>
</evidence>
<evidence type="ECO:0000256" key="12">
    <source>
        <dbReference type="ARBA" id="ARBA00023012"/>
    </source>
</evidence>
<name>A0A1X6YYA4_9RHOB</name>